<comment type="caution">
    <text evidence="19">The sequence shown here is derived from an EMBL/GenBank/DDBJ whole genome shotgun (WGS) entry which is preliminary data.</text>
</comment>
<comment type="similarity">
    <text evidence="1">Belongs to the helicase family. UvrD subfamily.</text>
</comment>
<proteinExistence type="inferred from homology"/>
<dbReference type="Gene3D" id="3.90.320.10">
    <property type="match status" value="1"/>
</dbReference>
<dbReference type="Gene3D" id="3.40.50.300">
    <property type="entry name" value="P-loop containing nucleotide triphosphate hydrolases"/>
    <property type="match status" value="3"/>
</dbReference>
<keyword evidence="3 15" id="KW-0547">Nucleotide-binding</keyword>
<dbReference type="CDD" id="cd17932">
    <property type="entry name" value="DEXQc_UvrD"/>
    <property type="match status" value="1"/>
</dbReference>
<feature type="domain" description="UvrD-like helicase ATP-binding" evidence="17">
    <location>
        <begin position="17"/>
        <end position="363"/>
    </location>
</feature>
<reference evidence="19 20" key="1">
    <citation type="journal article" date="2019" name="Int. J. Syst. Evol. Microbiol.">
        <title>The Global Catalogue of Microorganisms (GCM) 10K type strain sequencing project: providing services to taxonomists for standard genome sequencing and annotation.</title>
        <authorList>
            <consortium name="The Broad Institute Genomics Platform"/>
            <consortium name="The Broad Institute Genome Sequencing Center for Infectious Disease"/>
            <person name="Wu L."/>
            <person name="Ma J."/>
        </authorList>
    </citation>
    <scope>NUCLEOTIDE SEQUENCE [LARGE SCALE GENOMIC DNA]</scope>
    <source>
        <strain evidence="19 20">JCM 14304</strain>
    </source>
</reference>
<dbReference type="SUPFAM" id="SSF52540">
    <property type="entry name" value="P-loop containing nucleoside triphosphate hydrolases"/>
    <property type="match status" value="1"/>
</dbReference>
<dbReference type="Gene3D" id="1.10.486.10">
    <property type="entry name" value="PCRA, domain 4"/>
    <property type="match status" value="1"/>
</dbReference>
<sequence length="1074" mass="117286">MAVELRTTAELCDLLGIPFSDQQLAAITAPLAPGVIVAGAGSGKTTAMAARVVWLICTGQVKPEEVLGLTFTKKAANELDVRIREDLTKAGVLGSTLPRDQHPILAAHLRSNIPNWEPEEPGEPVVSTYHAFAGTLIAEHGLRLGLEPDSRVLADATRFQLAGRVVRRSAGPIRFASHHVPTLVNSLLALDGELADHLLRPDDIREHDDAVRQEVAAARKQTVEVRKLAETALKRGEILQLVEEYQAYKGERGVVDFADQMALGARLAEECPEVAAVERARYKVVLLDEYQDTSVSQRRMLTALFAAGDGRGHPVTAVGDPCQAIYGWRGASVANLDEFPAHFPQADGSPASRYVLSVNRRCGSRILAAANEHAAELYEQHPGVIPLEAPVDAPEGAITVGLFETRSQEIEWVADAIVSAHNTRNRRWKDIGILMRTNVDLSAVHEALIARKVPVEVVGLGGLLALPEVVDVVATLQAVNDLTANAAMLRILTGPRYRIGHRDLALLANRARMLADGGSQPQADDLVSALDAAVAGMDSTEVSSLAEAVDDPGPLEYAPEALVRFKELSVELRELRAHAGEPLLDLVRRVISTIGLDVELTATPDHVDAGRRDHLAAFLDAVGNFVSTESDGSLDGLLAYLAAEEEYAAGLDLAVPSEADSVKLLTTHRSKGLEWPIVFVPTLVSKVFPSDRGRDKWTTNAKVLPWPLRGDADTLPDIHDLTNAGLKVFSDECKDMNALEERRLGYVAFTRAKELLVATGHWWGPTQKRPRGPSSYLSTLKKHAGERVVRWAEQPDLSDENPELAEQTQAPWPAPYDRDAFQRRLDAAALVQQARAEGPSADAEESLLLDEQATVARWDSEIERLLSEAKESRSRKAYDVTLPAALSATQLMRLAKDPNGLAADLARPMPRKPNRAARFGTRFHAWVESYFGQQLLLDPDDLPGAADEDIVDDTDLTDLMDAFRDGPFGDTTPYEIEAPFALALDGRVIRGRIDAVYQLVRPDGSRGYDVIDWKTTRGESADPLQLAIYRVAWSELLNIPLTHITAAFYYVRTGDIIRPDNLPDKQELIDLLNG</sequence>
<keyword evidence="10" id="KW-0234">DNA repair</keyword>
<evidence type="ECO:0000256" key="5">
    <source>
        <dbReference type="ARBA" id="ARBA00022801"/>
    </source>
</evidence>
<evidence type="ECO:0000256" key="12">
    <source>
        <dbReference type="ARBA" id="ARBA00034617"/>
    </source>
</evidence>
<dbReference type="PROSITE" id="PS51198">
    <property type="entry name" value="UVRD_HELICASE_ATP_BIND"/>
    <property type="match status" value="1"/>
</dbReference>
<evidence type="ECO:0000256" key="2">
    <source>
        <dbReference type="ARBA" id="ARBA00022722"/>
    </source>
</evidence>
<protein>
    <recommendedName>
        <fullName evidence="13">DNA 3'-5' helicase</fullName>
        <ecNumber evidence="13">5.6.2.4</ecNumber>
    </recommendedName>
</protein>
<evidence type="ECO:0000259" key="18">
    <source>
        <dbReference type="PROSITE" id="PS51217"/>
    </source>
</evidence>
<dbReference type="InterPro" id="IPR011335">
    <property type="entry name" value="Restrct_endonuc-II-like"/>
</dbReference>
<evidence type="ECO:0000256" key="7">
    <source>
        <dbReference type="ARBA" id="ARBA00022839"/>
    </source>
</evidence>
<dbReference type="InterPro" id="IPR014017">
    <property type="entry name" value="DNA_helicase_UvrD-like_C"/>
</dbReference>
<dbReference type="Proteomes" id="UP001500190">
    <property type="component" value="Unassembled WGS sequence"/>
</dbReference>
<dbReference type="InterPro" id="IPR038726">
    <property type="entry name" value="PDDEXK_AddAB-type"/>
</dbReference>
<evidence type="ECO:0000256" key="14">
    <source>
        <dbReference type="ARBA" id="ARBA00048988"/>
    </source>
</evidence>
<evidence type="ECO:0000256" key="10">
    <source>
        <dbReference type="ARBA" id="ARBA00023204"/>
    </source>
</evidence>
<dbReference type="PROSITE" id="PS51217">
    <property type="entry name" value="UVRD_HELICASE_CTER"/>
    <property type="match status" value="1"/>
</dbReference>
<dbReference type="InterPro" id="IPR014016">
    <property type="entry name" value="UvrD-like_ATP-bd"/>
</dbReference>
<evidence type="ECO:0000256" key="8">
    <source>
        <dbReference type="ARBA" id="ARBA00022840"/>
    </source>
</evidence>
<dbReference type="Pfam" id="PF00580">
    <property type="entry name" value="UvrD-helicase"/>
    <property type="match status" value="1"/>
</dbReference>
<evidence type="ECO:0000256" key="9">
    <source>
        <dbReference type="ARBA" id="ARBA00023125"/>
    </source>
</evidence>
<keyword evidence="8 15" id="KW-0067">ATP-binding</keyword>
<evidence type="ECO:0000256" key="1">
    <source>
        <dbReference type="ARBA" id="ARBA00009922"/>
    </source>
</evidence>
<keyword evidence="5 15" id="KW-0378">Hydrolase</keyword>
<dbReference type="InterPro" id="IPR027417">
    <property type="entry name" value="P-loop_NTPase"/>
</dbReference>
<name>A0ABN2DWQ9_9ACTN</name>
<feature type="binding site" evidence="15">
    <location>
        <begin position="38"/>
        <end position="45"/>
    </location>
    <ligand>
        <name>ATP</name>
        <dbReference type="ChEBI" id="CHEBI:30616"/>
    </ligand>
</feature>
<evidence type="ECO:0000256" key="3">
    <source>
        <dbReference type="ARBA" id="ARBA00022741"/>
    </source>
</evidence>
<keyword evidence="9" id="KW-0238">DNA-binding</keyword>
<keyword evidence="11" id="KW-0413">Isomerase</keyword>
<evidence type="ECO:0000256" key="6">
    <source>
        <dbReference type="ARBA" id="ARBA00022806"/>
    </source>
</evidence>
<evidence type="ECO:0000259" key="17">
    <source>
        <dbReference type="PROSITE" id="PS51198"/>
    </source>
</evidence>
<dbReference type="Pfam" id="PF13361">
    <property type="entry name" value="UvrD_C"/>
    <property type="match status" value="1"/>
</dbReference>
<feature type="domain" description="UvrD-like helicase C-terminal" evidence="18">
    <location>
        <begin position="364"/>
        <end position="672"/>
    </location>
</feature>
<comment type="catalytic activity">
    <reaction evidence="14">
        <text>ATP + H2O = ADP + phosphate + H(+)</text>
        <dbReference type="Rhea" id="RHEA:13065"/>
        <dbReference type="ChEBI" id="CHEBI:15377"/>
        <dbReference type="ChEBI" id="CHEBI:15378"/>
        <dbReference type="ChEBI" id="CHEBI:30616"/>
        <dbReference type="ChEBI" id="CHEBI:43474"/>
        <dbReference type="ChEBI" id="CHEBI:456216"/>
        <dbReference type="EC" id="5.6.2.4"/>
    </reaction>
</comment>
<evidence type="ECO:0000256" key="16">
    <source>
        <dbReference type="SAM" id="MobiDB-lite"/>
    </source>
</evidence>
<dbReference type="InterPro" id="IPR011604">
    <property type="entry name" value="PDDEXK-like_dom_sf"/>
</dbReference>
<evidence type="ECO:0000313" key="19">
    <source>
        <dbReference type="EMBL" id="GAA1589040.1"/>
    </source>
</evidence>
<keyword evidence="2" id="KW-0540">Nuclease</keyword>
<dbReference type="Pfam" id="PF12705">
    <property type="entry name" value="PDDEXK_1"/>
    <property type="match status" value="1"/>
</dbReference>
<accession>A0ABN2DWQ9</accession>
<organism evidence="19 20">
    <name type="scientific">Kribbella karoonensis</name>
    <dbReference type="NCBI Taxonomy" id="324851"/>
    <lineage>
        <taxon>Bacteria</taxon>
        <taxon>Bacillati</taxon>
        <taxon>Actinomycetota</taxon>
        <taxon>Actinomycetes</taxon>
        <taxon>Propionibacteriales</taxon>
        <taxon>Kribbellaceae</taxon>
        <taxon>Kribbella</taxon>
    </lineage>
</organism>
<comment type="catalytic activity">
    <reaction evidence="12">
        <text>Couples ATP hydrolysis with the unwinding of duplex DNA by translocating in the 3'-5' direction.</text>
        <dbReference type="EC" id="5.6.2.4"/>
    </reaction>
</comment>
<evidence type="ECO:0000256" key="13">
    <source>
        <dbReference type="ARBA" id="ARBA00034808"/>
    </source>
</evidence>
<evidence type="ECO:0000313" key="20">
    <source>
        <dbReference type="Proteomes" id="UP001500190"/>
    </source>
</evidence>
<keyword evidence="20" id="KW-1185">Reference proteome</keyword>
<evidence type="ECO:0000256" key="4">
    <source>
        <dbReference type="ARBA" id="ARBA00022763"/>
    </source>
</evidence>
<dbReference type="EC" id="5.6.2.4" evidence="13"/>
<dbReference type="RefSeq" id="WP_344193267.1">
    <property type="nucleotide sequence ID" value="NZ_BAAAND010000006.1"/>
</dbReference>
<dbReference type="GO" id="GO:0004386">
    <property type="term" value="F:helicase activity"/>
    <property type="evidence" value="ECO:0007669"/>
    <property type="project" value="UniProtKB-KW"/>
</dbReference>
<dbReference type="InterPro" id="IPR013986">
    <property type="entry name" value="DExx_box_DNA_helicase_dom_sf"/>
</dbReference>
<dbReference type="PANTHER" id="PTHR11070:SF55">
    <property type="entry name" value="DNA 3'-5' HELICASE"/>
    <property type="match status" value="1"/>
</dbReference>
<keyword evidence="6 15" id="KW-0347">Helicase</keyword>
<keyword evidence="7" id="KW-0269">Exonuclease</keyword>
<dbReference type="InterPro" id="IPR000212">
    <property type="entry name" value="DNA_helicase_UvrD/REP"/>
</dbReference>
<evidence type="ECO:0000256" key="11">
    <source>
        <dbReference type="ARBA" id="ARBA00023235"/>
    </source>
</evidence>
<keyword evidence="4" id="KW-0227">DNA damage</keyword>
<gene>
    <name evidence="19" type="ORF">GCM10009742_39420</name>
</gene>
<dbReference type="EMBL" id="BAAAND010000006">
    <property type="protein sequence ID" value="GAA1589040.1"/>
    <property type="molecule type" value="Genomic_DNA"/>
</dbReference>
<evidence type="ECO:0000256" key="15">
    <source>
        <dbReference type="PROSITE-ProRule" id="PRU00560"/>
    </source>
</evidence>
<feature type="region of interest" description="Disordered" evidence="16">
    <location>
        <begin position="794"/>
        <end position="814"/>
    </location>
</feature>
<dbReference type="SUPFAM" id="SSF52980">
    <property type="entry name" value="Restriction endonuclease-like"/>
    <property type="match status" value="1"/>
</dbReference>
<dbReference type="Gene3D" id="1.10.10.160">
    <property type="match status" value="1"/>
</dbReference>
<dbReference type="PANTHER" id="PTHR11070">
    <property type="entry name" value="UVRD / RECB / PCRA DNA HELICASE FAMILY MEMBER"/>
    <property type="match status" value="1"/>
</dbReference>